<gene>
    <name evidence="1" type="ORF">M514_24676</name>
</gene>
<evidence type="ECO:0000313" key="1">
    <source>
        <dbReference type="EMBL" id="KFD63201.1"/>
    </source>
</evidence>
<name>A0A085N155_9BILA</name>
<dbReference type="AlphaFoldDB" id="A0A085N155"/>
<sequence>MTIAENTNRARAGCAPVVLQAGLLRPLGEPAVPPTTCNFRGFVRMAKGSSLFPPLVEEPVKSLVAAAALAISIRLQCRSPPSFSERASLHSLPDFSGFGAIRKAFAVQIGRPFHDL</sequence>
<proteinExistence type="predicted"/>
<reference evidence="1" key="1">
    <citation type="journal article" date="2014" name="Nat. Genet.">
        <title>Genome and transcriptome of the porcine whipworm Trichuris suis.</title>
        <authorList>
            <person name="Jex A.R."/>
            <person name="Nejsum P."/>
            <person name="Schwarz E.M."/>
            <person name="Hu L."/>
            <person name="Young N.D."/>
            <person name="Hall R.S."/>
            <person name="Korhonen P.K."/>
            <person name="Liao S."/>
            <person name="Thamsborg S."/>
            <person name="Xia J."/>
            <person name="Xu P."/>
            <person name="Wang S."/>
            <person name="Scheerlinck J.P."/>
            <person name="Hofmann A."/>
            <person name="Sternberg P.W."/>
            <person name="Wang J."/>
            <person name="Gasser R.B."/>
        </authorList>
    </citation>
    <scope>NUCLEOTIDE SEQUENCE [LARGE SCALE GENOMIC DNA]</scope>
    <source>
        <strain evidence="1">DCEP-RM93F</strain>
    </source>
</reference>
<dbReference type="Proteomes" id="UP000030758">
    <property type="component" value="Unassembled WGS sequence"/>
</dbReference>
<organism evidence="1">
    <name type="scientific">Trichuris suis</name>
    <name type="common">pig whipworm</name>
    <dbReference type="NCBI Taxonomy" id="68888"/>
    <lineage>
        <taxon>Eukaryota</taxon>
        <taxon>Metazoa</taxon>
        <taxon>Ecdysozoa</taxon>
        <taxon>Nematoda</taxon>
        <taxon>Enoplea</taxon>
        <taxon>Dorylaimia</taxon>
        <taxon>Trichinellida</taxon>
        <taxon>Trichuridae</taxon>
        <taxon>Trichuris</taxon>
    </lineage>
</organism>
<accession>A0A085N155</accession>
<dbReference type="EMBL" id="KL367579">
    <property type="protein sequence ID" value="KFD63201.1"/>
    <property type="molecule type" value="Genomic_DNA"/>
</dbReference>
<protein>
    <submittedName>
        <fullName evidence="1">Uncharacterized protein</fullName>
    </submittedName>
</protein>